<reference evidence="1 2" key="1">
    <citation type="journal article" date="2021" name="Int. J. Syst. Evol. Microbiol.">
        <title>Clostridium zeae sp. nov., isolated from corn silage.</title>
        <authorList>
            <person name="Kobayashi H."/>
            <person name="Tanizawa Y."/>
            <person name="Yagura M."/>
            <person name="Sakamoto M."/>
            <person name="Ohkuma M."/>
            <person name="Tohno M."/>
        </authorList>
    </citation>
    <scope>NUCLEOTIDE SEQUENCE [LARGE SCALE GENOMIC DNA]</scope>
    <source>
        <strain evidence="1 2">CSC2</strain>
    </source>
</reference>
<dbReference type="Proteomes" id="UP000663802">
    <property type="component" value="Unassembled WGS sequence"/>
</dbReference>
<organism evidence="1 2">
    <name type="scientific">Clostridium zeae</name>
    <dbReference type="NCBI Taxonomy" id="2759022"/>
    <lineage>
        <taxon>Bacteria</taxon>
        <taxon>Bacillati</taxon>
        <taxon>Bacillota</taxon>
        <taxon>Clostridia</taxon>
        <taxon>Eubacteriales</taxon>
        <taxon>Clostridiaceae</taxon>
        <taxon>Clostridium</taxon>
    </lineage>
</organism>
<evidence type="ECO:0000313" key="1">
    <source>
        <dbReference type="EMBL" id="GFZ30403.1"/>
    </source>
</evidence>
<gene>
    <name evidence="1" type="ORF">CSC2_09290</name>
</gene>
<proteinExistence type="predicted"/>
<sequence length="167" mass="19103">MVTKNIIENTSDFISIAEKINWFSKCGDISNNYTVASSFIEAWDSWNESMLNVWSVEVINLENISINVIGNDSIDYIFDKVSDHLGPIIEKCFYAFQIRQENMGLASEDYGLSFEIIDFIKRDTAWACIESILDREGFFSKVFVVNSTGRWACSWDGSYPDGHFVVM</sequence>
<dbReference type="RefSeq" id="WP_206868370.1">
    <property type="nucleotide sequence ID" value="NZ_BMBA01000001.1"/>
</dbReference>
<protein>
    <submittedName>
        <fullName evidence="1">Uncharacterized protein</fullName>
    </submittedName>
</protein>
<keyword evidence="2" id="KW-1185">Reference proteome</keyword>
<accession>A0ABQ1E6Q5</accession>
<evidence type="ECO:0000313" key="2">
    <source>
        <dbReference type="Proteomes" id="UP000663802"/>
    </source>
</evidence>
<dbReference type="EMBL" id="BMBA01000001">
    <property type="protein sequence ID" value="GFZ30403.1"/>
    <property type="molecule type" value="Genomic_DNA"/>
</dbReference>
<name>A0ABQ1E6Q5_9CLOT</name>
<comment type="caution">
    <text evidence="1">The sequence shown here is derived from an EMBL/GenBank/DDBJ whole genome shotgun (WGS) entry which is preliminary data.</text>
</comment>